<keyword evidence="2" id="KW-1185">Reference proteome</keyword>
<proteinExistence type="predicted"/>
<evidence type="ECO:0000313" key="1">
    <source>
        <dbReference type="EMBL" id="MEJ8669590.1"/>
    </source>
</evidence>
<comment type="caution">
    <text evidence="1">The sequence shown here is derived from an EMBL/GenBank/DDBJ whole genome shotgun (WGS) entry which is preliminary data.</text>
</comment>
<dbReference type="SUPFAM" id="SSF54909">
    <property type="entry name" value="Dimeric alpha+beta barrel"/>
    <property type="match status" value="1"/>
</dbReference>
<name>A0ABU8UL05_9ACTN</name>
<organism evidence="1 2">
    <name type="scientific">Streptomyces machairae</name>
    <dbReference type="NCBI Taxonomy" id="3134109"/>
    <lineage>
        <taxon>Bacteria</taxon>
        <taxon>Bacillati</taxon>
        <taxon>Actinomycetota</taxon>
        <taxon>Actinomycetes</taxon>
        <taxon>Kitasatosporales</taxon>
        <taxon>Streptomycetaceae</taxon>
        <taxon>Streptomyces</taxon>
    </lineage>
</organism>
<sequence length="71" mass="8078">MLRGLRGRGIEGKSVVVYAQWDSKEAYDAFREQPAAQRSAERQKIEAKLDALAIWRDSNTYRVVHTRAAGE</sequence>
<dbReference type="InterPro" id="IPR011008">
    <property type="entry name" value="Dimeric_a/b-barrel"/>
</dbReference>
<dbReference type="Proteomes" id="UP001376459">
    <property type="component" value="Unassembled WGS sequence"/>
</dbReference>
<evidence type="ECO:0008006" key="3">
    <source>
        <dbReference type="Google" id="ProtNLM"/>
    </source>
</evidence>
<gene>
    <name evidence="1" type="ORF">WKI71_17635</name>
</gene>
<reference evidence="1 2" key="1">
    <citation type="submission" date="2024-03" db="EMBL/GenBank/DDBJ databases">
        <title>Novel Streptomyces species of biotechnological and ecological value are a feature of Machair soil.</title>
        <authorList>
            <person name="Prole J.R."/>
            <person name="Goodfellow M."/>
            <person name="Allenby N."/>
            <person name="Ward A.C."/>
        </authorList>
    </citation>
    <scope>NUCLEOTIDE SEQUENCE [LARGE SCALE GENOMIC DNA]</scope>
    <source>
        <strain evidence="1 2">MS1.AVA.1</strain>
    </source>
</reference>
<protein>
    <recommendedName>
        <fullName evidence="3">Antibiotic biosynthesis monooxygenase</fullName>
    </recommendedName>
</protein>
<dbReference type="EMBL" id="JBBKAK010000001">
    <property type="protein sequence ID" value="MEJ8669590.1"/>
    <property type="molecule type" value="Genomic_DNA"/>
</dbReference>
<dbReference type="Gene3D" id="3.30.70.100">
    <property type="match status" value="1"/>
</dbReference>
<accession>A0ABU8UL05</accession>
<evidence type="ECO:0000313" key="2">
    <source>
        <dbReference type="Proteomes" id="UP001376459"/>
    </source>
</evidence>